<feature type="transmembrane region" description="Helical" evidence="10">
    <location>
        <begin position="392"/>
        <end position="412"/>
    </location>
</feature>
<feature type="domain" description="Cation/H+ exchanger transmembrane" evidence="11">
    <location>
        <begin position="13"/>
        <end position="416"/>
    </location>
</feature>
<feature type="transmembrane region" description="Helical" evidence="10">
    <location>
        <begin position="271"/>
        <end position="289"/>
    </location>
</feature>
<comment type="subcellular location">
    <subcellularLocation>
        <location evidence="10">Cell inner membrane</location>
        <topology evidence="10">Multi-pass membrane protein</topology>
    </subcellularLocation>
    <subcellularLocation>
        <location evidence="1">Cell membrane</location>
        <topology evidence="1">Multi-pass membrane protein</topology>
    </subcellularLocation>
</comment>
<keyword evidence="5 10" id="KW-1133">Transmembrane helix</keyword>
<evidence type="ECO:0000256" key="7">
    <source>
        <dbReference type="ARBA" id="ARBA00023065"/>
    </source>
</evidence>
<evidence type="ECO:0000313" key="13">
    <source>
        <dbReference type="Proteomes" id="UP000298438"/>
    </source>
</evidence>
<evidence type="ECO:0000313" key="12">
    <source>
        <dbReference type="EMBL" id="TFW17721.1"/>
    </source>
</evidence>
<accession>A0A4Y9SD39</accession>
<dbReference type="Pfam" id="PF00999">
    <property type="entry name" value="Na_H_Exchanger"/>
    <property type="match status" value="1"/>
</dbReference>
<comment type="similarity">
    <text evidence="10">Belongs to the monovalent cation:proton antiporter 1 (CPA1) transporter (TC 2.A.36) family.</text>
</comment>
<dbReference type="GO" id="GO:0015385">
    <property type="term" value="F:sodium:proton antiporter activity"/>
    <property type="evidence" value="ECO:0007669"/>
    <property type="project" value="InterPro"/>
</dbReference>
<evidence type="ECO:0000256" key="3">
    <source>
        <dbReference type="ARBA" id="ARBA00022475"/>
    </source>
</evidence>
<keyword evidence="9 10" id="KW-0739">Sodium transport</keyword>
<organism evidence="12 13">
    <name type="scientific">Zemynaea arenosa</name>
    <dbReference type="NCBI Taxonomy" id="2561931"/>
    <lineage>
        <taxon>Bacteria</taxon>
        <taxon>Pseudomonadati</taxon>
        <taxon>Pseudomonadota</taxon>
        <taxon>Betaproteobacteria</taxon>
        <taxon>Burkholderiales</taxon>
        <taxon>Oxalobacteraceae</taxon>
        <taxon>Telluria group</taxon>
        <taxon>Zemynaea</taxon>
    </lineage>
</organism>
<feature type="transmembrane region" description="Helical" evidence="10">
    <location>
        <begin position="356"/>
        <end position="380"/>
    </location>
</feature>
<keyword evidence="6 10" id="KW-0915">Sodium</keyword>
<evidence type="ECO:0000256" key="5">
    <source>
        <dbReference type="ARBA" id="ARBA00022989"/>
    </source>
</evidence>
<dbReference type="GO" id="GO:0015386">
    <property type="term" value="F:potassium:proton antiporter activity"/>
    <property type="evidence" value="ECO:0007669"/>
    <property type="project" value="TreeGrafter"/>
</dbReference>
<sequence length="546" mass="59329">MESVEIALLMLLAVVASGYVRRALPFAVPLPVVQIALGMFIAGTLKHGVELDPDLFFVLFLPPLLFIDGWRIPKNGLLKDRNIILQLALGLVVFTVLGAGWFIHWLIPAMPLAVAFALAAIVSPTDPVAVSSIAGRVPIPRRLMHILEGESLLNDATGLVCFRFALAAALTGHFSMLSATLTFLWVALAGVAVGMGMTLGIARVQGFLDRRLGEQAGTPILVNLLTPFAAYLFAELIHASGVLASVAAGLTMSYVELSGRAQAATRVQRAAVWDTVHFSLNGIVFVLLGEQLPDIWREAQAALDGNGPVWRLVLHALVISLFLALLRFVWVWVSLRLVRVAAKARGVRTPKTHWRLVLATSLAGVRGALTLAAVLTLPLHLATGEPFPHRPLLIFVAAAVILMSMGMAVLGLPRALAQLEMPEEAGEEAEEERARHHAAQAAIAAVKSDRHRAGIDVPDERAYTRAMERLVELYERRLPDQPAHGHDPEQQRLADQAERGLRLAALHAERDALFDLARRGEISDQTARRLVHEIDLLEARYRGPAG</sequence>
<dbReference type="GO" id="GO:0098719">
    <property type="term" value="P:sodium ion import across plasma membrane"/>
    <property type="evidence" value="ECO:0007669"/>
    <property type="project" value="TreeGrafter"/>
</dbReference>
<gene>
    <name evidence="12" type="ORF">E4L96_14060</name>
</gene>
<keyword evidence="8 10" id="KW-0472">Membrane</keyword>
<protein>
    <submittedName>
        <fullName evidence="12">Na+/H+ antiporter</fullName>
    </submittedName>
</protein>
<evidence type="ECO:0000256" key="6">
    <source>
        <dbReference type="ARBA" id="ARBA00023053"/>
    </source>
</evidence>
<dbReference type="GO" id="GO:0051453">
    <property type="term" value="P:regulation of intracellular pH"/>
    <property type="evidence" value="ECO:0007669"/>
    <property type="project" value="TreeGrafter"/>
</dbReference>
<dbReference type="InterPro" id="IPR018422">
    <property type="entry name" value="Cation/H_exchanger_CPA1"/>
</dbReference>
<evidence type="ECO:0000256" key="10">
    <source>
        <dbReference type="RuleBase" id="RU366002"/>
    </source>
</evidence>
<reference evidence="12 13" key="1">
    <citation type="submission" date="2019-03" db="EMBL/GenBank/DDBJ databases">
        <title>Draft Genome Sequence of Massilia arenosa sp. nov., a Novel Massilia Species Isolated from a Sandy-loam Maize Soil.</title>
        <authorList>
            <person name="Raths R."/>
            <person name="Peta V."/>
            <person name="Bucking H."/>
        </authorList>
    </citation>
    <scope>NUCLEOTIDE SEQUENCE [LARGE SCALE GENOMIC DNA]</scope>
    <source>
        <strain evidence="12 13">MC02</strain>
    </source>
</reference>
<evidence type="ECO:0000259" key="11">
    <source>
        <dbReference type="Pfam" id="PF00999"/>
    </source>
</evidence>
<feature type="transmembrane region" description="Helical" evidence="10">
    <location>
        <begin position="309"/>
        <end position="335"/>
    </location>
</feature>
<dbReference type="Proteomes" id="UP000298438">
    <property type="component" value="Unassembled WGS sequence"/>
</dbReference>
<evidence type="ECO:0000256" key="8">
    <source>
        <dbReference type="ARBA" id="ARBA00023136"/>
    </source>
</evidence>
<dbReference type="GO" id="GO:0005886">
    <property type="term" value="C:plasma membrane"/>
    <property type="evidence" value="ECO:0007669"/>
    <property type="project" value="UniProtKB-SubCell"/>
</dbReference>
<dbReference type="InterPro" id="IPR006153">
    <property type="entry name" value="Cation/H_exchanger_TM"/>
</dbReference>
<dbReference type="InterPro" id="IPR004705">
    <property type="entry name" value="Cation/H_exchanger_CPA1_bac"/>
</dbReference>
<keyword evidence="7 10" id="KW-0406">Ion transport</keyword>
<dbReference type="NCBIfam" id="TIGR00831">
    <property type="entry name" value="a_cpa1"/>
    <property type="match status" value="1"/>
</dbReference>
<feature type="transmembrane region" description="Helical" evidence="10">
    <location>
        <begin position="183"/>
        <end position="204"/>
    </location>
</feature>
<comment type="caution">
    <text evidence="12">The sequence shown here is derived from an EMBL/GenBank/DDBJ whole genome shotgun (WGS) entry which is preliminary data.</text>
</comment>
<evidence type="ECO:0000256" key="9">
    <source>
        <dbReference type="ARBA" id="ARBA00023201"/>
    </source>
</evidence>
<dbReference type="PANTHER" id="PTHR10110">
    <property type="entry name" value="SODIUM/HYDROGEN EXCHANGER"/>
    <property type="match status" value="1"/>
</dbReference>
<dbReference type="PANTHER" id="PTHR10110:SF86">
    <property type="entry name" value="SODIUM_HYDROGEN EXCHANGER 7"/>
    <property type="match status" value="1"/>
</dbReference>
<dbReference type="EMBL" id="SPVF01000177">
    <property type="protein sequence ID" value="TFW17721.1"/>
    <property type="molecule type" value="Genomic_DNA"/>
</dbReference>
<keyword evidence="4 10" id="KW-0812">Transmembrane</keyword>
<dbReference type="OrthoDB" id="9809206at2"/>
<keyword evidence="10" id="KW-0997">Cell inner membrane</keyword>
<feature type="transmembrane region" description="Helical" evidence="10">
    <location>
        <begin position="55"/>
        <end position="72"/>
    </location>
</feature>
<comment type="caution">
    <text evidence="10">Lacks conserved residue(s) required for the propagation of feature annotation.</text>
</comment>
<keyword evidence="2 10" id="KW-0813">Transport</keyword>
<keyword evidence="13" id="KW-1185">Reference proteome</keyword>
<feature type="transmembrane region" description="Helical" evidence="10">
    <location>
        <begin position="84"/>
        <end position="107"/>
    </location>
</feature>
<dbReference type="Gene3D" id="6.10.140.1330">
    <property type="match status" value="1"/>
</dbReference>
<proteinExistence type="inferred from homology"/>
<keyword evidence="3" id="KW-1003">Cell membrane</keyword>
<evidence type="ECO:0000256" key="1">
    <source>
        <dbReference type="ARBA" id="ARBA00004651"/>
    </source>
</evidence>
<evidence type="ECO:0000256" key="4">
    <source>
        <dbReference type="ARBA" id="ARBA00022692"/>
    </source>
</evidence>
<dbReference type="AlphaFoldDB" id="A0A4Y9SD39"/>
<feature type="transmembrane region" description="Helical" evidence="10">
    <location>
        <begin position="113"/>
        <end position="135"/>
    </location>
</feature>
<name>A0A4Y9SD39_9BURK</name>
<evidence type="ECO:0000256" key="2">
    <source>
        <dbReference type="ARBA" id="ARBA00022448"/>
    </source>
</evidence>
<comment type="function">
    <text evidence="10">Na(+)/H(+) antiporter that extrudes sodium in exchange for external protons.</text>
</comment>
<dbReference type="RefSeq" id="WP_135207857.1">
    <property type="nucleotide sequence ID" value="NZ_SPVF01000177.1"/>
</dbReference>
<keyword evidence="10" id="KW-0050">Antiport</keyword>